<feature type="transmembrane region" description="Helical" evidence="1">
    <location>
        <begin position="78"/>
        <end position="95"/>
    </location>
</feature>
<dbReference type="InterPro" id="IPR054331">
    <property type="entry name" value="LiaF_TM"/>
</dbReference>
<reference evidence="3 4" key="1">
    <citation type="submission" date="2020-04" db="EMBL/GenBank/DDBJ databases">
        <title>MicrobeNet Type strains.</title>
        <authorList>
            <person name="Nicholson A.C."/>
        </authorList>
    </citation>
    <scope>NUCLEOTIDE SEQUENCE [LARGE SCALE GENOMIC DNA]</scope>
    <source>
        <strain evidence="3 4">CCUG 69612</strain>
    </source>
</reference>
<sequence>MKKTMMGVGLIVLAGLLVFGHYLPTLSLPWWKLLLVAGFGLDALQNVFRKDIKSSYIGFALVFVLLNSEYGWIKVGIWTLLFALVLAYCGIRILVPKKRTWSGGLKSVRGIQSSDGDVAFGSVTRYINDDDFKHGGADIAFGSADIYFDNARIVGDAASFTIDVAFGSARLHVPRTWRVDIQADKAFSTIEQEHPPVEYEKTLKLEVDLAFSSLEILYI</sequence>
<dbReference type="Proteomes" id="UP000522720">
    <property type="component" value="Unassembled WGS sequence"/>
</dbReference>
<organism evidence="3 4">
    <name type="scientific">Streptococcus ovuberis</name>
    <dbReference type="NCBI Taxonomy" id="1936207"/>
    <lineage>
        <taxon>Bacteria</taxon>
        <taxon>Bacillati</taxon>
        <taxon>Bacillota</taxon>
        <taxon>Bacilli</taxon>
        <taxon>Lactobacillales</taxon>
        <taxon>Streptococcaceae</taxon>
        <taxon>Streptococcus</taxon>
    </lineage>
</organism>
<keyword evidence="1" id="KW-0472">Membrane</keyword>
<evidence type="ECO:0000313" key="3">
    <source>
        <dbReference type="EMBL" id="NKZ20944.1"/>
    </source>
</evidence>
<proteinExistence type="predicted"/>
<dbReference type="AlphaFoldDB" id="A0A7X6S1A1"/>
<keyword evidence="1" id="KW-0812">Transmembrane</keyword>
<evidence type="ECO:0000256" key="1">
    <source>
        <dbReference type="SAM" id="Phobius"/>
    </source>
</evidence>
<accession>A0A7X6S1A1</accession>
<keyword evidence="1" id="KW-1133">Transmembrane helix</keyword>
<comment type="caution">
    <text evidence="3">The sequence shown here is derived from an EMBL/GenBank/DDBJ whole genome shotgun (WGS) entry which is preliminary data.</text>
</comment>
<feature type="domain" description="LiaF transmembrane" evidence="2">
    <location>
        <begin position="6"/>
        <end position="100"/>
    </location>
</feature>
<gene>
    <name evidence="3" type="ORF">HF992_08900</name>
</gene>
<protein>
    <recommendedName>
        <fullName evidence="2">LiaF transmembrane domain-containing protein</fullName>
    </recommendedName>
</protein>
<keyword evidence="4" id="KW-1185">Reference proteome</keyword>
<dbReference type="RefSeq" id="WP_168549685.1">
    <property type="nucleotide sequence ID" value="NZ_JAAXPR010000018.1"/>
</dbReference>
<dbReference type="Pfam" id="PF22570">
    <property type="entry name" value="LiaF-TM"/>
    <property type="match status" value="1"/>
</dbReference>
<evidence type="ECO:0000313" key="4">
    <source>
        <dbReference type="Proteomes" id="UP000522720"/>
    </source>
</evidence>
<name>A0A7X6S1A1_9STRE</name>
<dbReference type="EMBL" id="JAAXPR010000018">
    <property type="protein sequence ID" value="NKZ20944.1"/>
    <property type="molecule type" value="Genomic_DNA"/>
</dbReference>
<evidence type="ECO:0000259" key="2">
    <source>
        <dbReference type="Pfam" id="PF22570"/>
    </source>
</evidence>